<dbReference type="EMBL" id="CAIX01000366">
    <property type="protein sequence ID" value="CCI49925.1"/>
    <property type="molecule type" value="Genomic_DNA"/>
</dbReference>
<evidence type="ECO:0000259" key="6">
    <source>
        <dbReference type="PROSITE" id="PS50011"/>
    </source>
</evidence>
<keyword evidence="1" id="KW-0723">Serine/threonine-protein kinase</keyword>
<dbReference type="FunFam" id="3.30.200.20:FF:001341">
    <property type="entry name" value="Uncharacterized protein"/>
    <property type="match status" value="1"/>
</dbReference>
<dbReference type="PROSITE" id="PS51285">
    <property type="entry name" value="AGC_KINASE_CTER"/>
    <property type="match status" value="1"/>
</dbReference>
<dbReference type="FunFam" id="1.10.510.10:FF:000713">
    <property type="entry name" value="Non-specific serine/threonine protein kinase"/>
    <property type="match status" value="1"/>
</dbReference>
<dbReference type="STRING" id="65357.A0A024GTB1"/>
<accession>A0A024GTB1</accession>
<reference evidence="8 9" key="1">
    <citation type="submission" date="2012-05" db="EMBL/GenBank/DDBJ databases">
        <title>Recombination and specialization in a pathogen metapopulation.</title>
        <authorList>
            <person name="Gardiner A."/>
            <person name="Kemen E."/>
            <person name="Schultz-Larsen T."/>
            <person name="MacLean D."/>
            <person name="Van Oosterhout C."/>
            <person name="Jones J.D.G."/>
        </authorList>
    </citation>
    <scope>NUCLEOTIDE SEQUENCE [LARGE SCALE GENOMIC DNA]</scope>
    <source>
        <strain evidence="8 9">Ac Nc2</strain>
    </source>
</reference>
<dbReference type="InParanoid" id="A0A024GTB1"/>
<keyword evidence="4" id="KW-0418">Kinase</keyword>
<dbReference type="PANTHER" id="PTHR24351">
    <property type="entry name" value="RIBOSOMAL PROTEIN S6 KINASE"/>
    <property type="match status" value="1"/>
</dbReference>
<dbReference type="SMART" id="SM00220">
    <property type="entry name" value="S_TKc"/>
    <property type="match status" value="1"/>
</dbReference>
<dbReference type="Gene3D" id="1.10.510.10">
    <property type="entry name" value="Transferase(Phosphotransferase) domain 1"/>
    <property type="match status" value="1"/>
</dbReference>
<evidence type="ECO:0000256" key="4">
    <source>
        <dbReference type="ARBA" id="ARBA00022777"/>
    </source>
</evidence>
<dbReference type="Proteomes" id="UP000053237">
    <property type="component" value="Unassembled WGS sequence"/>
</dbReference>
<evidence type="ECO:0000256" key="5">
    <source>
        <dbReference type="ARBA" id="ARBA00022840"/>
    </source>
</evidence>
<evidence type="ECO:0000256" key="3">
    <source>
        <dbReference type="ARBA" id="ARBA00022741"/>
    </source>
</evidence>
<dbReference type="GO" id="GO:0004674">
    <property type="term" value="F:protein serine/threonine kinase activity"/>
    <property type="evidence" value="ECO:0007669"/>
    <property type="project" value="UniProtKB-KW"/>
</dbReference>
<dbReference type="PROSITE" id="PS00108">
    <property type="entry name" value="PROTEIN_KINASE_ST"/>
    <property type="match status" value="1"/>
</dbReference>
<dbReference type="InterPro" id="IPR053858">
    <property type="entry name" value="Arb2_dom"/>
</dbReference>
<dbReference type="AlphaFoldDB" id="A0A024GTB1"/>
<evidence type="ECO:0000259" key="7">
    <source>
        <dbReference type="PROSITE" id="PS51285"/>
    </source>
</evidence>
<dbReference type="PROSITE" id="PS50011">
    <property type="entry name" value="PROTEIN_KINASE_DOM"/>
    <property type="match status" value="1"/>
</dbReference>
<keyword evidence="2" id="KW-0808">Transferase</keyword>
<feature type="domain" description="AGC-kinase C-terminal" evidence="7">
    <location>
        <begin position="894"/>
        <end position="963"/>
    </location>
</feature>
<proteinExistence type="predicted"/>
<comment type="caution">
    <text evidence="8">The sequence shown here is derived from an EMBL/GenBank/DDBJ whole genome shotgun (WGS) entry which is preliminary data.</text>
</comment>
<dbReference type="InterPro" id="IPR011009">
    <property type="entry name" value="Kinase-like_dom_sf"/>
</dbReference>
<dbReference type="InterPro" id="IPR000719">
    <property type="entry name" value="Prot_kinase_dom"/>
</dbReference>
<evidence type="ECO:0000313" key="9">
    <source>
        <dbReference type="Proteomes" id="UP000053237"/>
    </source>
</evidence>
<evidence type="ECO:0008006" key="10">
    <source>
        <dbReference type="Google" id="ProtNLM"/>
    </source>
</evidence>
<dbReference type="Gene3D" id="3.30.200.20">
    <property type="entry name" value="Phosphorylase Kinase, domain 1"/>
    <property type="match status" value="2"/>
</dbReference>
<dbReference type="SUPFAM" id="SSF56112">
    <property type="entry name" value="Protein kinase-like (PK-like)"/>
    <property type="match status" value="1"/>
</dbReference>
<protein>
    <recommendedName>
        <fullName evidence="10">Protein kinase domain-containing protein</fullName>
    </recommendedName>
</protein>
<dbReference type="GO" id="GO:0005524">
    <property type="term" value="F:ATP binding"/>
    <property type="evidence" value="ECO:0007669"/>
    <property type="project" value="UniProtKB-KW"/>
</dbReference>
<dbReference type="CDD" id="cd05123">
    <property type="entry name" value="STKc_AGC"/>
    <property type="match status" value="1"/>
</dbReference>
<dbReference type="Pfam" id="PF00069">
    <property type="entry name" value="Pkinase"/>
    <property type="match status" value="1"/>
</dbReference>
<dbReference type="InterPro" id="IPR008271">
    <property type="entry name" value="Ser/Thr_kinase_AS"/>
</dbReference>
<keyword evidence="5" id="KW-0067">ATP-binding</keyword>
<gene>
    <name evidence="8" type="ORF">BN9_114110</name>
</gene>
<dbReference type="OrthoDB" id="421951at2759"/>
<keyword evidence="3" id="KW-0547">Nucleotide-binding</keyword>
<keyword evidence="9" id="KW-1185">Reference proteome</keyword>
<evidence type="ECO:0000256" key="2">
    <source>
        <dbReference type="ARBA" id="ARBA00022679"/>
    </source>
</evidence>
<organism evidence="8 9">
    <name type="scientific">Albugo candida</name>
    <dbReference type="NCBI Taxonomy" id="65357"/>
    <lineage>
        <taxon>Eukaryota</taxon>
        <taxon>Sar</taxon>
        <taxon>Stramenopiles</taxon>
        <taxon>Oomycota</taxon>
        <taxon>Peronosporomycetes</taxon>
        <taxon>Albuginales</taxon>
        <taxon>Albuginaceae</taxon>
        <taxon>Albugo</taxon>
    </lineage>
</organism>
<dbReference type="SMART" id="SM00133">
    <property type="entry name" value="S_TK_X"/>
    <property type="match status" value="1"/>
</dbReference>
<evidence type="ECO:0000313" key="8">
    <source>
        <dbReference type="EMBL" id="CCI49925.1"/>
    </source>
</evidence>
<evidence type="ECO:0000256" key="1">
    <source>
        <dbReference type="ARBA" id="ARBA00022527"/>
    </source>
</evidence>
<dbReference type="Pfam" id="PF22749">
    <property type="entry name" value="Arb2"/>
    <property type="match status" value="1"/>
</dbReference>
<feature type="domain" description="Protein kinase" evidence="6">
    <location>
        <begin position="589"/>
        <end position="893"/>
    </location>
</feature>
<sequence length="964" mass="109366">MILLDFEALQNLPRQEILPIDQIHLYSDVGGHASDFTKSTSSMSSSSQSFALQPRVAGRYEFYTPTLSEESLDTRDEAFVFSPTQEQRVEIPRRRRQRLRTISAGELGVIIEDKENHTPLKSIFSPEFSSKFVLNSEGRVCDGHTNQLVSKEMIRAHGEVIVAALITYVHTQMLQEYLFVEQVIPALDYDVERVPFTSSCGIMESVISNTKMIVGSQFSDMSASICSTTDGFRTMIDTSVPRCVFHTSADYSVAEKLLVFVCSSRGLSCGIWSRSIMLNDGVNTGSMIPYFQQALALGYGVLVMNPNMNAQMMIDKNGNHSKVAIEGSSTQEEHVEHVWQNYIFPSAAQKIHFIAYGYGGQLVTDLINKYFHELKNRLGNVALIESNHKIDAKWSSFSQRFFSEHSICWRQSQHMLINSVLSRGSHPSDGNESVTRGIRNTINISEMLETRETRQSKLQNGILYRGPAASSGSYPATNGMNSIGCLCLSAGSSAKNGGVMNPAYTTHIVREAVFEFLAAPSTYEYEHQISRKVRLRRRISERIGLNGPGDRKNARSSQSNSAAFLGLSQRKSCTGNTDQSSERIGIDDFDLLHVVGRGAFGKVMLVRRKSEFVHSRDTLMKKKSKFGFLQTLTNGFTGQGFVTKDSQERYQKNEMSENGRVYAMKVIQKSAVFKKRQVEHTKSERRILQSINHPFIVQLRYAFQTRTKLYFVMDYYQGGSLNFHLTSLKVFTEAMTRFYAAQLVLAISHLHTYNIVYRDLKPDNILMDEEGYLALADFGLSQDRYDPKGGLLTFCGTAEYIAPELIRRIPYGKSVDYWSLGILIFEMLAGFTPFFHYNRQHNFRNILDLPLQFPPTFSDDVKSLLRALLVRDPSKRLGSGQCGVQEIKDYAFFYSIDWEQLYKRQIRAPYQPRVREMEDVSNVPVIFKHEEARDSVSSEVDEASHQVFDGFTYIDPWQSQEIRV</sequence>
<dbReference type="InterPro" id="IPR000961">
    <property type="entry name" value="AGC-kinase_C"/>
</dbReference>
<name>A0A024GTB1_9STRA</name>
<dbReference type="InterPro" id="IPR045270">
    <property type="entry name" value="STKc_AGC"/>
</dbReference>